<proteinExistence type="predicted"/>
<accession>A0ABZ3FNP0</accession>
<gene>
    <name evidence="1" type="ORF">AADG42_05570</name>
</gene>
<dbReference type="PANTHER" id="PTHR10937">
    <property type="entry name" value="GLUCOSAMINE--FRUCTOSE-6-PHOSPHATE AMINOTRANSFERASE, ISOMERIZING"/>
    <property type="match status" value="1"/>
</dbReference>
<sequence>MPFITDDEIHSQPDCWQMAGDLLGDVQGLLPRDGEKVAFVGTGTAWFMAQAMASLREGAGMGESDAHLASEMPRSRRYDRVVVLTRSGLTTDINRLLRDLRGVTPTLAFVGDADVETSPSAGLADEVIDLSFADEASVVQTRFATTALALVRAWVGHDLERMVEEAREALQVRLTDEQADMDQITFLGRAWTVGLAHEAAWKFRQCTQSWSESYPAMEYRHGPIAVAEPGRVVWMMCPTPYGLAERIRSTGATLVECDRDPMAGLILTQRLAVGRAMKLGLSPDEPRNLSRAVVHSDD</sequence>
<evidence type="ECO:0000313" key="2">
    <source>
        <dbReference type="Proteomes" id="UP001442841"/>
    </source>
</evidence>
<dbReference type="SUPFAM" id="SSF53697">
    <property type="entry name" value="SIS domain"/>
    <property type="match status" value="1"/>
</dbReference>
<organism evidence="1 2">
    <name type="scientific">Ammonicoccus fulvus</name>
    <dbReference type="NCBI Taxonomy" id="3138240"/>
    <lineage>
        <taxon>Bacteria</taxon>
        <taxon>Bacillati</taxon>
        <taxon>Actinomycetota</taxon>
        <taxon>Actinomycetes</taxon>
        <taxon>Propionibacteriales</taxon>
        <taxon>Propionibacteriaceae</taxon>
        <taxon>Ammonicoccus</taxon>
    </lineage>
</organism>
<keyword evidence="2" id="KW-1185">Reference proteome</keyword>
<keyword evidence="1" id="KW-0413">Isomerase</keyword>
<dbReference type="Proteomes" id="UP001442841">
    <property type="component" value="Chromosome"/>
</dbReference>
<dbReference type="EMBL" id="CP154795">
    <property type="protein sequence ID" value="XAN06800.1"/>
    <property type="molecule type" value="Genomic_DNA"/>
</dbReference>
<dbReference type="RefSeq" id="WP_425308233.1">
    <property type="nucleotide sequence ID" value="NZ_CP154795.1"/>
</dbReference>
<protein>
    <submittedName>
        <fullName evidence="1">Sugar isomerase</fullName>
    </submittedName>
</protein>
<dbReference type="Gene3D" id="3.40.50.10490">
    <property type="entry name" value="Glucose-6-phosphate isomerase like protein, domain 1"/>
    <property type="match status" value="2"/>
</dbReference>
<reference evidence="1 2" key="1">
    <citation type="submission" date="2024-04" db="EMBL/GenBank/DDBJ databases">
        <title>Isolation of an actinomycete strain from pig manure.</title>
        <authorList>
            <person name="Gong T."/>
            <person name="Yu Z."/>
            <person name="An M."/>
            <person name="Wei C."/>
            <person name="Yang W."/>
            <person name="Liu L."/>
        </authorList>
    </citation>
    <scope>NUCLEOTIDE SEQUENCE [LARGE SCALE GENOMIC DNA]</scope>
    <source>
        <strain evidence="1 2">ZF39</strain>
    </source>
</reference>
<dbReference type="InterPro" id="IPR046348">
    <property type="entry name" value="SIS_dom_sf"/>
</dbReference>
<name>A0ABZ3FNP0_9ACTN</name>
<dbReference type="GO" id="GO:0016853">
    <property type="term" value="F:isomerase activity"/>
    <property type="evidence" value="ECO:0007669"/>
    <property type="project" value="UniProtKB-KW"/>
</dbReference>
<evidence type="ECO:0000313" key="1">
    <source>
        <dbReference type="EMBL" id="XAN06800.1"/>
    </source>
</evidence>